<gene>
    <name evidence="11" type="ORF">G5B42_10855</name>
</gene>
<dbReference type="InterPro" id="IPR026898">
    <property type="entry name" value="PrsW"/>
</dbReference>
<evidence type="ECO:0000256" key="8">
    <source>
        <dbReference type="ARBA" id="ARBA00022989"/>
    </source>
</evidence>
<dbReference type="AlphaFoldDB" id="A0A8J6LMQ9"/>
<evidence type="ECO:0000256" key="9">
    <source>
        <dbReference type="ARBA" id="ARBA00023136"/>
    </source>
</evidence>
<dbReference type="GO" id="GO:0005886">
    <property type="term" value="C:plasma membrane"/>
    <property type="evidence" value="ECO:0007669"/>
    <property type="project" value="UniProtKB-SubCell"/>
</dbReference>
<name>A0A8J6LMQ9_9FIRM</name>
<dbReference type="InterPro" id="IPR023596">
    <property type="entry name" value="Peptidase_PrsW_arch/bac"/>
</dbReference>
<evidence type="ECO:0000256" key="10">
    <source>
        <dbReference type="SAM" id="Phobius"/>
    </source>
</evidence>
<keyword evidence="4" id="KW-1003">Cell membrane</keyword>
<dbReference type="RefSeq" id="WP_181340493.1">
    <property type="nucleotide sequence ID" value="NZ_JAAKDE010000044.1"/>
</dbReference>
<comment type="caution">
    <text evidence="11">The sequence shown here is derived from an EMBL/GenBank/DDBJ whole genome shotgun (WGS) entry which is preliminary data.</text>
</comment>
<feature type="transmembrane region" description="Helical" evidence="10">
    <location>
        <begin position="194"/>
        <end position="211"/>
    </location>
</feature>
<feature type="transmembrane region" description="Helical" evidence="10">
    <location>
        <begin position="33"/>
        <end position="51"/>
    </location>
</feature>
<evidence type="ECO:0000256" key="4">
    <source>
        <dbReference type="ARBA" id="ARBA00022475"/>
    </source>
</evidence>
<dbReference type="GO" id="GO:0008237">
    <property type="term" value="F:metallopeptidase activity"/>
    <property type="evidence" value="ECO:0007669"/>
    <property type="project" value="UniProtKB-KW"/>
</dbReference>
<keyword evidence="11" id="KW-0482">Metalloprotease</keyword>
<keyword evidence="7" id="KW-0378">Hydrolase</keyword>
<comment type="subcellular location">
    <subcellularLocation>
        <location evidence="1">Cell membrane</location>
        <topology evidence="1">Multi-pass membrane protein</topology>
    </subcellularLocation>
</comment>
<dbReference type="Pfam" id="PF13367">
    <property type="entry name" value="PrsW-protease"/>
    <property type="match status" value="1"/>
</dbReference>
<dbReference type="PANTHER" id="PTHR36844">
    <property type="entry name" value="PROTEASE PRSW"/>
    <property type="match status" value="1"/>
</dbReference>
<evidence type="ECO:0000256" key="5">
    <source>
        <dbReference type="ARBA" id="ARBA00022670"/>
    </source>
</evidence>
<feature type="transmembrane region" description="Helical" evidence="10">
    <location>
        <begin position="107"/>
        <end position="124"/>
    </location>
</feature>
<feature type="transmembrane region" description="Helical" evidence="10">
    <location>
        <begin position="136"/>
        <end position="158"/>
    </location>
</feature>
<dbReference type="PIRSF" id="PIRSF016933">
    <property type="entry name" value="PrsW"/>
    <property type="match status" value="1"/>
</dbReference>
<evidence type="ECO:0000256" key="6">
    <source>
        <dbReference type="ARBA" id="ARBA00022692"/>
    </source>
</evidence>
<feature type="transmembrane region" description="Helical" evidence="10">
    <location>
        <begin position="170"/>
        <end position="188"/>
    </location>
</feature>
<dbReference type="GO" id="GO:0006508">
    <property type="term" value="P:proteolysis"/>
    <property type="evidence" value="ECO:0007669"/>
    <property type="project" value="UniProtKB-KW"/>
</dbReference>
<evidence type="ECO:0000313" key="11">
    <source>
        <dbReference type="EMBL" id="MBA2134029.1"/>
    </source>
</evidence>
<proteinExistence type="inferred from homology"/>
<reference evidence="11" key="1">
    <citation type="submission" date="2020-06" db="EMBL/GenBank/DDBJ databases">
        <title>Novel chitinolytic bacterium.</title>
        <authorList>
            <person name="Ungkulpasvich U."/>
            <person name="Kosugi A."/>
            <person name="Uke A."/>
        </authorList>
    </citation>
    <scope>NUCLEOTIDE SEQUENCE</scope>
    <source>
        <strain evidence="11">UUS1-1</strain>
    </source>
</reference>
<evidence type="ECO:0000256" key="7">
    <source>
        <dbReference type="ARBA" id="ARBA00022801"/>
    </source>
</evidence>
<keyword evidence="6 10" id="KW-0812">Transmembrane</keyword>
<keyword evidence="12" id="KW-1185">Reference proteome</keyword>
<feature type="transmembrane region" description="Helical" evidence="10">
    <location>
        <begin position="6"/>
        <end position="21"/>
    </location>
</feature>
<keyword evidence="8 10" id="KW-1133">Transmembrane helix</keyword>
<dbReference type="Proteomes" id="UP000657177">
    <property type="component" value="Unassembled WGS sequence"/>
</dbReference>
<sequence length="225" mass="25256">MLVPHLLVSILPGVLWLVFFYRKDRHEPEPKRVIARVFLGGMFMVVPAGALEFLGKDGLTIARGSGDLGLIFLYAFLYIGLIEEGLKFLLLALTVNYRKDMNEPVDGIVYGITVGLGFAALENLLYTRTMGFEVGIWRAVVTCLAHATFSGWGGYFLTAGGAYRSVRQRFFRGFGVALFWHGLYDFFIFLNTPFWSAGALVLTGILLYFLFRKMHELEAASPFNN</sequence>
<evidence type="ECO:0000256" key="2">
    <source>
        <dbReference type="ARBA" id="ARBA00009165"/>
    </source>
</evidence>
<organism evidence="11 12">
    <name type="scientific">Capillibacterium thermochitinicola</name>
    <dbReference type="NCBI Taxonomy" id="2699427"/>
    <lineage>
        <taxon>Bacteria</taxon>
        <taxon>Bacillati</taxon>
        <taxon>Bacillota</taxon>
        <taxon>Capillibacterium</taxon>
    </lineage>
</organism>
<keyword evidence="5" id="KW-0645">Protease</keyword>
<comment type="similarity">
    <text evidence="2">Belongs to the protease PrsW family.</text>
</comment>
<keyword evidence="9 10" id="KW-0472">Membrane</keyword>
<feature type="transmembrane region" description="Helical" evidence="10">
    <location>
        <begin position="71"/>
        <end position="95"/>
    </location>
</feature>
<evidence type="ECO:0000256" key="1">
    <source>
        <dbReference type="ARBA" id="ARBA00004651"/>
    </source>
</evidence>
<dbReference type="EMBL" id="JAAKDE010000044">
    <property type="protein sequence ID" value="MBA2134029.1"/>
    <property type="molecule type" value="Genomic_DNA"/>
</dbReference>
<evidence type="ECO:0000313" key="12">
    <source>
        <dbReference type="Proteomes" id="UP000657177"/>
    </source>
</evidence>
<dbReference type="PANTHER" id="PTHR36844:SF1">
    <property type="entry name" value="PROTEASE PRSW"/>
    <property type="match status" value="1"/>
</dbReference>
<evidence type="ECO:0000256" key="3">
    <source>
        <dbReference type="ARBA" id="ARBA00018997"/>
    </source>
</evidence>
<accession>A0A8J6LMQ9</accession>
<protein>
    <recommendedName>
        <fullName evidence="3">Protease PrsW</fullName>
    </recommendedName>
</protein>